<dbReference type="InterPro" id="IPR036179">
    <property type="entry name" value="Ig-like_dom_sf"/>
</dbReference>
<dbReference type="InterPro" id="IPR013783">
    <property type="entry name" value="Ig-like_fold"/>
</dbReference>
<protein>
    <recommendedName>
        <fullName evidence="6">Ig-like domain-containing protein</fullName>
    </recommendedName>
</protein>
<dbReference type="Pfam" id="PF07686">
    <property type="entry name" value="V-set"/>
    <property type="match status" value="1"/>
</dbReference>
<accession>A0A452I864</accession>
<sequence length="117" mass="13207">QLESSLLRARTEVRVGESCMEDAVTQTQLAASGVEDGSVALGCTYETDSSYYSLYWYKQHGAEKLVFLLWGYSGGLKKNEAGKRFSADFKKFESLRITGLELRDSATYFCAFNRDTW</sequence>
<evidence type="ECO:0000256" key="4">
    <source>
        <dbReference type="ARBA" id="ARBA00023319"/>
    </source>
</evidence>
<reference evidence="8" key="1">
    <citation type="journal article" date="2017" name="PLoS ONE">
        <title>The Agassiz's desert tortoise genome provides a resource for the conservation of a threatened species.</title>
        <authorList>
            <person name="Tollis M."/>
            <person name="DeNardo D.F."/>
            <person name="Cornelius J.A."/>
            <person name="Dolby G.A."/>
            <person name="Edwards T."/>
            <person name="Henen B.T."/>
            <person name="Karl A.E."/>
            <person name="Murphy R.W."/>
            <person name="Kusumi K."/>
        </authorList>
    </citation>
    <scope>NUCLEOTIDE SEQUENCE [LARGE SCALE GENOMIC DNA]</scope>
</reference>
<dbReference type="PANTHER" id="PTHR19367:SF45">
    <property type="entry name" value="IG-LIKE DOMAIN-CONTAINING PROTEIN"/>
    <property type="match status" value="1"/>
</dbReference>
<dbReference type="STRING" id="38772.ENSGAGP00000023831"/>
<dbReference type="GO" id="GO:0002250">
    <property type="term" value="P:adaptive immune response"/>
    <property type="evidence" value="ECO:0007669"/>
    <property type="project" value="UniProtKB-KW"/>
</dbReference>
<keyword evidence="1" id="KW-0732">Signal</keyword>
<evidence type="ECO:0000256" key="2">
    <source>
        <dbReference type="ARBA" id="ARBA00023130"/>
    </source>
</evidence>
<name>A0A452I864_9SAUR</name>
<keyword evidence="4" id="KW-0393">Immunoglobulin domain</keyword>
<dbReference type="GO" id="GO:0042101">
    <property type="term" value="C:T cell receptor complex"/>
    <property type="evidence" value="ECO:0007669"/>
    <property type="project" value="UniProtKB-KW"/>
</dbReference>
<keyword evidence="8" id="KW-1185">Reference proteome</keyword>
<dbReference type="InterPro" id="IPR013106">
    <property type="entry name" value="Ig_V-set"/>
</dbReference>
<evidence type="ECO:0000256" key="5">
    <source>
        <dbReference type="ARBA" id="ARBA00043266"/>
    </source>
</evidence>
<proteinExistence type="predicted"/>
<dbReference type="Proteomes" id="UP000291020">
    <property type="component" value="Unassembled WGS sequence"/>
</dbReference>
<dbReference type="SMART" id="SM00406">
    <property type="entry name" value="IGv"/>
    <property type="match status" value="1"/>
</dbReference>
<dbReference type="Ensembl" id="ENSGAGT00000027145.1">
    <property type="protein sequence ID" value="ENSGAGP00000023831.1"/>
    <property type="gene ID" value="ENSGAGG00000017439.1"/>
</dbReference>
<evidence type="ECO:0000313" key="7">
    <source>
        <dbReference type="Ensembl" id="ENSGAGP00000023831.1"/>
    </source>
</evidence>
<keyword evidence="3" id="KW-0675">Receptor</keyword>
<keyword evidence="5" id="KW-1279">T cell receptor</keyword>
<evidence type="ECO:0000313" key="8">
    <source>
        <dbReference type="Proteomes" id="UP000291020"/>
    </source>
</evidence>
<evidence type="ECO:0000256" key="3">
    <source>
        <dbReference type="ARBA" id="ARBA00023170"/>
    </source>
</evidence>
<dbReference type="PROSITE" id="PS50835">
    <property type="entry name" value="IG_LIKE"/>
    <property type="match status" value="1"/>
</dbReference>
<dbReference type="SUPFAM" id="SSF48726">
    <property type="entry name" value="Immunoglobulin"/>
    <property type="match status" value="1"/>
</dbReference>
<keyword evidence="2" id="KW-1064">Adaptive immunity</keyword>
<reference evidence="7" key="2">
    <citation type="submission" date="2025-08" db="UniProtKB">
        <authorList>
            <consortium name="Ensembl"/>
        </authorList>
    </citation>
    <scope>IDENTIFICATION</scope>
</reference>
<dbReference type="InterPro" id="IPR007110">
    <property type="entry name" value="Ig-like_dom"/>
</dbReference>
<dbReference type="PANTHER" id="PTHR19367">
    <property type="entry name" value="T-CELL RECEPTOR ALPHA CHAIN V REGION"/>
    <property type="match status" value="1"/>
</dbReference>
<organism evidence="7 8">
    <name type="scientific">Gopherus agassizii</name>
    <name type="common">Agassiz's desert tortoise</name>
    <dbReference type="NCBI Taxonomy" id="38772"/>
    <lineage>
        <taxon>Eukaryota</taxon>
        <taxon>Metazoa</taxon>
        <taxon>Chordata</taxon>
        <taxon>Craniata</taxon>
        <taxon>Vertebrata</taxon>
        <taxon>Euteleostomi</taxon>
        <taxon>Archelosauria</taxon>
        <taxon>Testudinata</taxon>
        <taxon>Testudines</taxon>
        <taxon>Cryptodira</taxon>
        <taxon>Durocryptodira</taxon>
        <taxon>Testudinoidea</taxon>
        <taxon>Testudinidae</taxon>
        <taxon>Gopherus</taxon>
    </lineage>
</organism>
<feature type="domain" description="Ig-like" evidence="6">
    <location>
        <begin position="22"/>
        <end position="117"/>
    </location>
</feature>
<keyword evidence="5" id="KW-0391">Immunity</keyword>
<dbReference type="InterPro" id="IPR051287">
    <property type="entry name" value="TCR_variable_region"/>
</dbReference>
<evidence type="ECO:0000256" key="1">
    <source>
        <dbReference type="ARBA" id="ARBA00022729"/>
    </source>
</evidence>
<dbReference type="Gene3D" id="2.60.40.10">
    <property type="entry name" value="Immunoglobulins"/>
    <property type="match status" value="1"/>
</dbReference>
<reference evidence="7" key="3">
    <citation type="submission" date="2025-09" db="UniProtKB">
        <authorList>
            <consortium name="Ensembl"/>
        </authorList>
    </citation>
    <scope>IDENTIFICATION</scope>
</reference>
<evidence type="ECO:0000259" key="6">
    <source>
        <dbReference type="PROSITE" id="PS50835"/>
    </source>
</evidence>
<dbReference type="AlphaFoldDB" id="A0A452I864"/>